<dbReference type="InterPro" id="IPR037523">
    <property type="entry name" value="VOC_core"/>
</dbReference>
<dbReference type="InterPro" id="IPR004360">
    <property type="entry name" value="Glyas_Fos-R_dOase_dom"/>
</dbReference>
<organism evidence="2 3">
    <name type="scientific">Candidatus Clostridium stratigraminis</name>
    <dbReference type="NCBI Taxonomy" id="3381661"/>
    <lineage>
        <taxon>Bacteria</taxon>
        <taxon>Bacillati</taxon>
        <taxon>Bacillota</taxon>
        <taxon>Clostridia</taxon>
        <taxon>Eubacteriales</taxon>
        <taxon>Clostridiaceae</taxon>
        <taxon>Clostridium</taxon>
    </lineage>
</organism>
<dbReference type="PROSITE" id="PS51819">
    <property type="entry name" value="VOC"/>
    <property type="match status" value="1"/>
</dbReference>
<accession>A0ABW8T4Q4</accession>
<dbReference type="Gene3D" id="3.10.180.10">
    <property type="entry name" value="2,3-Dihydroxybiphenyl 1,2-Dioxygenase, domain 1"/>
    <property type="match status" value="1"/>
</dbReference>
<evidence type="ECO:0000259" key="1">
    <source>
        <dbReference type="PROSITE" id="PS51819"/>
    </source>
</evidence>
<comment type="caution">
    <text evidence="2">The sequence shown here is derived from an EMBL/GenBank/DDBJ whole genome shotgun (WGS) entry which is preliminary data.</text>
</comment>
<dbReference type="RefSeq" id="WP_406769759.1">
    <property type="nucleotide sequence ID" value="NZ_JBJHZZ010000005.1"/>
</dbReference>
<dbReference type="InterPro" id="IPR029068">
    <property type="entry name" value="Glyas_Bleomycin-R_OHBP_Dase"/>
</dbReference>
<name>A0ABW8T4Q4_9CLOT</name>
<proteinExistence type="predicted"/>
<keyword evidence="3" id="KW-1185">Reference proteome</keyword>
<feature type="domain" description="VOC" evidence="1">
    <location>
        <begin position="3"/>
        <end position="116"/>
    </location>
</feature>
<evidence type="ECO:0000313" key="2">
    <source>
        <dbReference type="EMBL" id="MFL0247306.1"/>
    </source>
</evidence>
<evidence type="ECO:0000313" key="3">
    <source>
        <dbReference type="Proteomes" id="UP001623591"/>
    </source>
</evidence>
<dbReference type="Pfam" id="PF00903">
    <property type="entry name" value="Glyoxalase"/>
    <property type="match status" value="1"/>
</dbReference>
<protein>
    <submittedName>
        <fullName evidence="2">VOC family protein</fullName>
    </submittedName>
</protein>
<dbReference type="EMBL" id="JBJHZZ010000005">
    <property type="protein sequence ID" value="MFL0247306.1"/>
    <property type="molecule type" value="Genomic_DNA"/>
</dbReference>
<reference evidence="2 3" key="1">
    <citation type="submission" date="2024-11" db="EMBL/GenBank/DDBJ databases">
        <authorList>
            <person name="Heng Y.C."/>
            <person name="Lim A.C.H."/>
            <person name="Lee J.K.Y."/>
            <person name="Kittelmann S."/>
        </authorList>
    </citation>
    <scope>NUCLEOTIDE SEQUENCE [LARGE SCALE GENOMIC DNA]</scope>
    <source>
        <strain evidence="2 3">WILCCON 0185</strain>
    </source>
</reference>
<dbReference type="Proteomes" id="UP001623591">
    <property type="component" value="Unassembled WGS sequence"/>
</dbReference>
<dbReference type="SUPFAM" id="SSF54593">
    <property type="entry name" value="Glyoxalase/Bleomycin resistance protein/Dihydroxybiphenyl dioxygenase"/>
    <property type="match status" value="1"/>
</dbReference>
<gene>
    <name evidence="2" type="ORF">ACJDUG_09995</name>
</gene>
<sequence>MFKSANTTIEAADFKKAVKFYVETLGLNLQFQIEGHLAQIEAPGLTIWIIHPKGADNLHHELSESISIGFEVEKLNSEVELLKSKGIKFQRFMDSETTRFAYFNDPDGNLLYLIELKPQAGEAKK</sequence>